<sequence>MTAFLDPPRPRAFAHRGWHLGDEIGVENTMAAFRAAVTRGYGYLETDVRCTADGELVVFHDPVLDRVTDRTGEIAALSWRDVTRARVGGREPVPRLADVLAEFPDIRFNLDAKSDAAVDPLLRVLEQAQAWDRVCLGAFSDQRLARLAAGAPSSTARSLGPGEVFALVRASVARRPFRPPTTGRVVAAQIPVRFRRVPVVTRSSVRTAHRAGLEVHVWTVDDPREMHRLLDLGVDGLMTDRPDVLRQVLRQRSSPRPDGA</sequence>
<dbReference type="PROSITE" id="PS51704">
    <property type="entry name" value="GP_PDE"/>
    <property type="match status" value="1"/>
</dbReference>
<dbReference type="PANTHER" id="PTHR43805">
    <property type="entry name" value="GLYCEROPHOSPHORYL DIESTER PHOSPHODIESTERASE"/>
    <property type="match status" value="1"/>
</dbReference>
<dbReference type="GO" id="GO:0006629">
    <property type="term" value="P:lipid metabolic process"/>
    <property type="evidence" value="ECO:0007669"/>
    <property type="project" value="InterPro"/>
</dbReference>
<evidence type="ECO:0000313" key="2">
    <source>
        <dbReference type="EMBL" id="MBM9465902.1"/>
    </source>
</evidence>
<feature type="domain" description="GP-PDE" evidence="1">
    <location>
        <begin position="10"/>
        <end position="249"/>
    </location>
</feature>
<name>A0A938Y8H1_9ACTN</name>
<dbReference type="Proteomes" id="UP000663792">
    <property type="component" value="Unassembled WGS sequence"/>
</dbReference>
<keyword evidence="3" id="KW-1185">Reference proteome</keyword>
<comment type="caution">
    <text evidence="2">The sequence shown here is derived from an EMBL/GenBank/DDBJ whole genome shotgun (WGS) entry which is preliminary data.</text>
</comment>
<gene>
    <name evidence="2" type="ORF">JL106_01245</name>
</gene>
<organism evidence="2 3">
    <name type="scientific">Nakamurella leprariae</name>
    <dbReference type="NCBI Taxonomy" id="2803911"/>
    <lineage>
        <taxon>Bacteria</taxon>
        <taxon>Bacillati</taxon>
        <taxon>Actinomycetota</taxon>
        <taxon>Actinomycetes</taxon>
        <taxon>Nakamurellales</taxon>
        <taxon>Nakamurellaceae</taxon>
        <taxon>Nakamurella</taxon>
    </lineage>
</organism>
<dbReference type="CDD" id="cd08561">
    <property type="entry name" value="GDPD_cytoplasmic_ScUgpQ2_like"/>
    <property type="match status" value="1"/>
</dbReference>
<dbReference type="Gene3D" id="3.20.20.190">
    <property type="entry name" value="Phosphatidylinositol (PI) phosphodiesterase"/>
    <property type="match status" value="1"/>
</dbReference>
<dbReference type="InterPro" id="IPR030395">
    <property type="entry name" value="GP_PDE_dom"/>
</dbReference>
<reference evidence="2" key="1">
    <citation type="submission" date="2021-01" db="EMBL/GenBank/DDBJ databases">
        <title>YIM 132084 draft genome.</title>
        <authorList>
            <person name="An D."/>
        </authorList>
    </citation>
    <scope>NUCLEOTIDE SEQUENCE</scope>
    <source>
        <strain evidence="2">YIM 132084</strain>
    </source>
</reference>
<dbReference type="RefSeq" id="WP_205258857.1">
    <property type="nucleotide sequence ID" value="NZ_JAERWK010000002.1"/>
</dbReference>
<dbReference type="PANTHER" id="PTHR43805:SF1">
    <property type="entry name" value="GP-PDE DOMAIN-CONTAINING PROTEIN"/>
    <property type="match status" value="1"/>
</dbReference>
<proteinExistence type="predicted"/>
<dbReference type="EMBL" id="JAERWK010000002">
    <property type="protein sequence ID" value="MBM9465902.1"/>
    <property type="molecule type" value="Genomic_DNA"/>
</dbReference>
<accession>A0A938Y8H1</accession>
<dbReference type="PROSITE" id="PS50007">
    <property type="entry name" value="PIPLC_X_DOMAIN"/>
    <property type="match status" value="1"/>
</dbReference>
<dbReference type="InterPro" id="IPR017946">
    <property type="entry name" value="PLC-like_Pdiesterase_TIM-brl"/>
</dbReference>
<dbReference type="Pfam" id="PF03009">
    <property type="entry name" value="GDPD"/>
    <property type="match status" value="1"/>
</dbReference>
<dbReference type="GO" id="GO:0008081">
    <property type="term" value="F:phosphoric diester hydrolase activity"/>
    <property type="evidence" value="ECO:0007669"/>
    <property type="project" value="InterPro"/>
</dbReference>
<evidence type="ECO:0000313" key="3">
    <source>
        <dbReference type="Proteomes" id="UP000663792"/>
    </source>
</evidence>
<dbReference type="SUPFAM" id="SSF51695">
    <property type="entry name" value="PLC-like phosphodiesterases"/>
    <property type="match status" value="1"/>
</dbReference>
<protein>
    <submittedName>
        <fullName evidence="2">Glycerophosphodiester phosphodiesterase</fullName>
    </submittedName>
</protein>
<evidence type="ECO:0000259" key="1">
    <source>
        <dbReference type="PROSITE" id="PS51704"/>
    </source>
</evidence>
<dbReference type="AlphaFoldDB" id="A0A938Y8H1"/>